<proteinExistence type="predicted"/>
<protein>
    <submittedName>
        <fullName evidence="2">Uncharacterized protein</fullName>
    </submittedName>
</protein>
<reference evidence="3" key="1">
    <citation type="journal article" date="2020" name="Stud. Mycol.">
        <title>101 Dothideomycetes genomes: A test case for predicting lifestyles and emergence of pathogens.</title>
        <authorList>
            <person name="Haridas S."/>
            <person name="Albert R."/>
            <person name="Binder M."/>
            <person name="Bloem J."/>
            <person name="LaButti K."/>
            <person name="Salamov A."/>
            <person name="Andreopoulos B."/>
            <person name="Baker S."/>
            <person name="Barry K."/>
            <person name="Bills G."/>
            <person name="Bluhm B."/>
            <person name="Cannon C."/>
            <person name="Castanera R."/>
            <person name="Culley D."/>
            <person name="Daum C."/>
            <person name="Ezra D."/>
            <person name="Gonzalez J."/>
            <person name="Henrissat B."/>
            <person name="Kuo A."/>
            <person name="Liang C."/>
            <person name="Lipzen A."/>
            <person name="Lutzoni F."/>
            <person name="Magnuson J."/>
            <person name="Mondo S."/>
            <person name="Nolan M."/>
            <person name="Ohm R."/>
            <person name="Pangilinan J."/>
            <person name="Park H.-J."/>
            <person name="Ramirez L."/>
            <person name="Alfaro M."/>
            <person name="Sun H."/>
            <person name="Tritt A."/>
            <person name="Yoshinaga Y."/>
            <person name="Zwiers L.-H."/>
            <person name="Turgeon B."/>
            <person name="Goodwin S."/>
            <person name="Spatafora J."/>
            <person name="Crous P."/>
            <person name="Grigoriev I."/>
        </authorList>
    </citation>
    <scope>NUCLEOTIDE SEQUENCE [LARGE SCALE GENOMIC DNA]</scope>
    <source>
        <strain evidence="3">CBS 304.66</strain>
    </source>
</reference>
<feature type="compositionally biased region" description="Polar residues" evidence="1">
    <location>
        <begin position="206"/>
        <end position="218"/>
    </location>
</feature>
<evidence type="ECO:0000313" key="3">
    <source>
        <dbReference type="Proteomes" id="UP000800093"/>
    </source>
</evidence>
<feature type="compositionally biased region" description="Polar residues" evidence="1">
    <location>
        <begin position="785"/>
        <end position="795"/>
    </location>
</feature>
<dbReference type="OrthoDB" id="5151921at2759"/>
<sequence length="1304" mass="138859">MSGPYRFTNDNTRSPLDRQPPNVFQAGQPPSFKTNVNRAKTKKWVEAKPYSYDGDDWGEYDEYDEYGADQPPPPPPNPSVPTGLRQPGQRVAEPSRSFTDPQRQPSPSVPGRRNSFEAGDEYRTFSATTSQASGYGQPGYAAVPQDHVRSSRQPSAAESHVSDTPQHRRDFSPSALPPPLNTRPSPAPGNTTDSSASATFPPRKSSVGQGDTPITNPASLRDRASSNSGKSLPFVRPADIYKRVEEERQRERASLDSSRPSLDSLASRSKDDSVTLQGGDIEKSLRSLETVAERKSEYLTDVNSAEQEKPRPDASDEGPKASQQPSLPQVEGISAFDNDFWSGGPQAQKAPALFSPEDNGLRSVVNQAFTRSDDQRSVPATPISKDSESGVSRSNTDSTSGISPIMSRVPSSATSALRSRNAAGETSTPAIAEETSENSTPVSGPVSGAMLSSDPYQVPRKPSPGHSRDISNPSLPRGGLSTPSPGESPARSPAIEPQKPVPEPESALLGSRSPTSSDNIEDRSGGPSSTYASREADIATAMRISPDNAVPELGAAEKESQNAFLDSHQNAQSPLPSAVPHSRSESPSKGRVQELVGKFGEVSHSRRGSTQSNASRTSVQSWEQSQDNSRPSSLTKAGTSRSGSPTKESSTQRPLAEREASFRPKLPGQWESYATAATPSEHGDREIQSIVENEPAAQGRLGSSPLGEVDLTPTTAKHPMSAIEPMDSSTDPLAALKAAGTAVGEAIQASSGLGLFKQVPPNEHDEQERNRTIGNINLARPVQLERTTSSVASSIPPTPPAKDTPDSEGLPPPPPLKDLSPELNSPNDQAQTLTQPTIAAQLSTEASADGQESARLRKEIVTSLSPQKSVEISNAQSERASLQPTVPDITNRESSILPSEYDSYWADGGHTSFHQSNDLDQNNSEHSPVETKPVNHPSTDLGKPSLLSRFSWEDNIPHTISHQQTRAGANESPKETPVEENKVLVTSQLNVNSPPSETFAGIPDPYFGPVHIAAVTKPDPVKDSDFTARSPSPVLDSAKSASDLTQVETIREASPASGLHVVNSDLNPEAVDIPPRLSAEVLPQSQLPQASEEKRVKLLQEEGAEQPPNVIPVPASTVEPPVAQETAPKSPTSDKPLGFREIVTLSSSSERIATYNKTRDYWAHTDHGLNDWMVSAMAANPELASQPIPQQQPQITTSGTFRHKHTGSLSLFGKHHHGLSGQPSNDQSAVVQTPTTPTSSGAAVALGSSAGGGRSASHQMQVKGKDLLHTAEILGGKGMKGAKGLFAKGKSRFRASGSGDKVDK</sequence>
<gene>
    <name evidence="2" type="ORF">CC78DRAFT_7278</name>
</gene>
<name>A0A9P4TS00_9PLEO</name>
<feature type="compositionally biased region" description="Polar residues" evidence="1">
    <location>
        <begin position="188"/>
        <end position="198"/>
    </location>
</feature>
<dbReference type="Proteomes" id="UP000800093">
    <property type="component" value="Unassembled WGS sequence"/>
</dbReference>
<feature type="region of interest" description="Disordered" evidence="1">
    <location>
        <begin position="1017"/>
        <end position="1042"/>
    </location>
</feature>
<feature type="compositionally biased region" description="Low complexity" evidence="1">
    <location>
        <begin position="255"/>
        <end position="267"/>
    </location>
</feature>
<feature type="compositionally biased region" description="Pro residues" evidence="1">
    <location>
        <begin position="70"/>
        <end position="79"/>
    </location>
</feature>
<evidence type="ECO:0000256" key="1">
    <source>
        <dbReference type="SAM" id="MobiDB-lite"/>
    </source>
</evidence>
<feature type="compositionally biased region" description="Basic and acidic residues" evidence="1">
    <location>
        <begin position="239"/>
        <end position="254"/>
    </location>
</feature>
<feature type="compositionally biased region" description="Basic and acidic residues" evidence="1">
    <location>
        <begin position="762"/>
        <end position="771"/>
    </location>
</feature>
<feature type="compositionally biased region" description="Polar residues" evidence="1">
    <location>
        <begin position="912"/>
        <end position="926"/>
    </location>
</feature>
<feature type="compositionally biased region" description="Basic and acidic residues" evidence="1">
    <location>
        <begin position="306"/>
        <end position="319"/>
    </location>
</feature>
<dbReference type="EMBL" id="ML986578">
    <property type="protein sequence ID" value="KAF2270954.1"/>
    <property type="molecule type" value="Genomic_DNA"/>
</dbReference>
<comment type="caution">
    <text evidence="2">The sequence shown here is derived from an EMBL/GenBank/DDBJ whole genome shotgun (WGS) entry which is preliminary data.</text>
</comment>
<feature type="compositionally biased region" description="Polar residues" evidence="1">
    <location>
        <begin position="389"/>
        <end position="402"/>
    </location>
</feature>
<feature type="compositionally biased region" description="Polar residues" evidence="1">
    <location>
        <begin position="862"/>
        <end position="884"/>
    </location>
</feature>
<accession>A0A9P4TS00</accession>
<feature type="compositionally biased region" description="Polar residues" evidence="1">
    <location>
        <begin position="608"/>
        <end position="653"/>
    </location>
</feature>
<feature type="compositionally biased region" description="Polar residues" evidence="1">
    <location>
        <begin position="561"/>
        <end position="575"/>
    </location>
</feature>
<feature type="region of interest" description="Disordered" evidence="1">
    <location>
        <begin position="1192"/>
        <end position="1264"/>
    </location>
</feature>
<feature type="compositionally biased region" description="Acidic residues" evidence="1">
    <location>
        <begin position="53"/>
        <end position="67"/>
    </location>
</feature>
<feature type="compositionally biased region" description="Basic and acidic residues" evidence="1">
    <location>
        <begin position="280"/>
        <end position="298"/>
    </location>
</feature>
<feature type="compositionally biased region" description="Polar residues" evidence="1">
    <location>
        <begin position="1221"/>
        <end position="1238"/>
    </location>
</feature>
<feature type="compositionally biased region" description="Pro residues" evidence="1">
    <location>
        <begin position="175"/>
        <end position="187"/>
    </location>
</feature>
<feature type="compositionally biased region" description="Basic and acidic residues" evidence="1">
    <location>
        <begin position="582"/>
        <end position="592"/>
    </location>
</feature>
<feature type="compositionally biased region" description="Polar residues" evidence="1">
    <location>
        <begin position="125"/>
        <end position="134"/>
    </location>
</feature>
<evidence type="ECO:0000313" key="2">
    <source>
        <dbReference type="EMBL" id="KAF2270954.1"/>
    </source>
</evidence>
<keyword evidence="3" id="KW-1185">Reference proteome</keyword>
<feature type="compositionally biased region" description="Polar residues" evidence="1">
    <location>
        <begin position="824"/>
        <end position="846"/>
    </location>
</feature>
<organism evidence="2 3">
    <name type="scientific">Lojkania enalia</name>
    <dbReference type="NCBI Taxonomy" id="147567"/>
    <lineage>
        <taxon>Eukaryota</taxon>
        <taxon>Fungi</taxon>
        <taxon>Dikarya</taxon>
        <taxon>Ascomycota</taxon>
        <taxon>Pezizomycotina</taxon>
        <taxon>Dothideomycetes</taxon>
        <taxon>Pleosporomycetidae</taxon>
        <taxon>Pleosporales</taxon>
        <taxon>Pleosporales incertae sedis</taxon>
        <taxon>Lojkania</taxon>
    </lineage>
</organism>
<feature type="compositionally biased region" description="Polar residues" evidence="1">
    <location>
        <begin position="409"/>
        <end position="429"/>
    </location>
</feature>
<feature type="region of interest" description="Disordered" evidence="1">
    <location>
        <begin position="1099"/>
        <end position="1137"/>
    </location>
</feature>
<feature type="region of interest" description="Disordered" evidence="1">
    <location>
        <begin position="1"/>
        <end position="713"/>
    </location>
</feature>
<feature type="compositionally biased region" description="Polar residues" evidence="1">
    <location>
        <begin position="96"/>
        <end position="106"/>
    </location>
</feature>
<feature type="compositionally biased region" description="Low complexity" evidence="1">
    <location>
        <begin position="1239"/>
        <end position="1248"/>
    </location>
</feature>
<feature type="region of interest" description="Disordered" evidence="1">
    <location>
        <begin position="753"/>
        <end position="980"/>
    </location>
</feature>
<feature type="compositionally biased region" description="Polar residues" evidence="1">
    <location>
        <begin position="958"/>
        <end position="967"/>
    </location>
</feature>